<name>A0ABS6G2U6_9FIRM</name>
<evidence type="ECO:0000313" key="2">
    <source>
        <dbReference type="EMBL" id="MBU5676808.1"/>
    </source>
</evidence>
<sequence>MNIERFFNFNNKEEKEIDTPVFKIKDNILTFENNLIQISNISQVSIYPAAKRPVPTYIPIIILIGLIFISFGSNNMKFIGFLFSGIGIYLGYKVYERNANRGDILRIQLNSGFNFSIICKDKDFLYNIIDVLKDCFNNNKSIATIDFQNSVVTIGEQNKVIIDKNSSEEIIA</sequence>
<organism evidence="2 3">
    <name type="scientific">Alkaliphilus flagellatus</name>
    <dbReference type="NCBI Taxonomy" id="2841507"/>
    <lineage>
        <taxon>Bacteria</taxon>
        <taxon>Bacillati</taxon>
        <taxon>Bacillota</taxon>
        <taxon>Clostridia</taxon>
        <taxon>Peptostreptococcales</taxon>
        <taxon>Natronincolaceae</taxon>
        <taxon>Alkaliphilus</taxon>
    </lineage>
</organism>
<dbReference type="RefSeq" id="WP_216417050.1">
    <property type="nucleotide sequence ID" value="NZ_JAHLQK010000004.1"/>
</dbReference>
<feature type="transmembrane region" description="Helical" evidence="1">
    <location>
        <begin position="78"/>
        <end position="95"/>
    </location>
</feature>
<dbReference type="EMBL" id="JAHLQK010000004">
    <property type="protein sequence ID" value="MBU5676808.1"/>
    <property type="molecule type" value="Genomic_DNA"/>
</dbReference>
<dbReference type="Proteomes" id="UP000779508">
    <property type="component" value="Unassembled WGS sequence"/>
</dbReference>
<keyword evidence="1" id="KW-0812">Transmembrane</keyword>
<feature type="transmembrane region" description="Helical" evidence="1">
    <location>
        <begin position="54"/>
        <end position="72"/>
    </location>
</feature>
<proteinExistence type="predicted"/>
<keyword evidence="1" id="KW-1133">Transmembrane helix</keyword>
<gene>
    <name evidence="2" type="ORF">KQI88_10295</name>
</gene>
<keyword evidence="3" id="KW-1185">Reference proteome</keyword>
<protein>
    <submittedName>
        <fullName evidence="2">Uncharacterized protein</fullName>
    </submittedName>
</protein>
<reference evidence="2 3" key="1">
    <citation type="submission" date="2021-06" db="EMBL/GenBank/DDBJ databases">
        <authorList>
            <person name="Sun Q."/>
            <person name="Li D."/>
        </authorList>
    </citation>
    <scope>NUCLEOTIDE SEQUENCE [LARGE SCALE GENOMIC DNA]</scope>
    <source>
        <strain evidence="2 3">MSJ-5</strain>
    </source>
</reference>
<evidence type="ECO:0000313" key="3">
    <source>
        <dbReference type="Proteomes" id="UP000779508"/>
    </source>
</evidence>
<keyword evidence="1" id="KW-0472">Membrane</keyword>
<comment type="caution">
    <text evidence="2">The sequence shown here is derived from an EMBL/GenBank/DDBJ whole genome shotgun (WGS) entry which is preliminary data.</text>
</comment>
<accession>A0ABS6G2U6</accession>
<evidence type="ECO:0000256" key="1">
    <source>
        <dbReference type="SAM" id="Phobius"/>
    </source>
</evidence>